<keyword evidence="1" id="KW-1133">Transmembrane helix</keyword>
<feature type="transmembrane region" description="Helical" evidence="1">
    <location>
        <begin position="6"/>
        <end position="29"/>
    </location>
</feature>
<feature type="transmembrane region" description="Helical" evidence="1">
    <location>
        <begin position="72"/>
        <end position="92"/>
    </location>
</feature>
<dbReference type="AlphaFoldDB" id="X1GFM0"/>
<protein>
    <recommendedName>
        <fullName evidence="3">Histidine kinase N-terminal 7TM region domain-containing protein</fullName>
    </recommendedName>
</protein>
<evidence type="ECO:0000256" key="1">
    <source>
        <dbReference type="SAM" id="Phobius"/>
    </source>
</evidence>
<dbReference type="EMBL" id="BARU01011587">
    <property type="protein sequence ID" value="GAH31828.1"/>
    <property type="molecule type" value="Genomic_DNA"/>
</dbReference>
<feature type="transmembrane region" description="Helical" evidence="1">
    <location>
        <begin position="41"/>
        <end position="66"/>
    </location>
</feature>
<evidence type="ECO:0000313" key="2">
    <source>
        <dbReference type="EMBL" id="GAH31828.1"/>
    </source>
</evidence>
<organism evidence="2">
    <name type="scientific">marine sediment metagenome</name>
    <dbReference type="NCBI Taxonomy" id="412755"/>
    <lineage>
        <taxon>unclassified sequences</taxon>
        <taxon>metagenomes</taxon>
        <taxon>ecological metagenomes</taxon>
    </lineage>
</organism>
<evidence type="ECO:0008006" key="3">
    <source>
        <dbReference type="Google" id="ProtNLM"/>
    </source>
</evidence>
<keyword evidence="1" id="KW-0472">Membrane</keyword>
<feature type="transmembrane region" description="Helical" evidence="1">
    <location>
        <begin position="104"/>
        <end position="122"/>
    </location>
</feature>
<sequence>MVTTNFWLTGLSALFVVIFGIIVGLFAIIKSIKTKQKLLRNFGIMAIFMGLLLLGPATDFLFVLLTGSNIDFFLYVRLSYMWVVPGIVFMMWIGGELLAPRAKWYIVGVFTVIGLIFMYLLFFDTLNSFKPYENPMGEDVIDSSFNTGALPFIIIVV</sequence>
<keyword evidence="1" id="KW-0812">Transmembrane</keyword>
<proteinExistence type="predicted"/>
<comment type="caution">
    <text evidence="2">The sequence shown here is derived from an EMBL/GenBank/DDBJ whole genome shotgun (WGS) entry which is preliminary data.</text>
</comment>
<name>X1GFM0_9ZZZZ</name>
<gene>
    <name evidence="2" type="ORF">S03H2_21706</name>
</gene>
<accession>X1GFM0</accession>
<feature type="non-terminal residue" evidence="2">
    <location>
        <position position="157"/>
    </location>
</feature>
<reference evidence="2" key="1">
    <citation type="journal article" date="2014" name="Front. Microbiol.">
        <title>High frequency of phylogenetically diverse reductive dehalogenase-homologous genes in deep subseafloor sedimentary metagenomes.</title>
        <authorList>
            <person name="Kawai M."/>
            <person name="Futagami T."/>
            <person name="Toyoda A."/>
            <person name="Takaki Y."/>
            <person name="Nishi S."/>
            <person name="Hori S."/>
            <person name="Arai W."/>
            <person name="Tsubouchi T."/>
            <person name="Morono Y."/>
            <person name="Uchiyama I."/>
            <person name="Ito T."/>
            <person name="Fujiyama A."/>
            <person name="Inagaki F."/>
            <person name="Takami H."/>
        </authorList>
    </citation>
    <scope>NUCLEOTIDE SEQUENCE</scope>
    <source>
        <strain evidence="2">Expedition CK06-06</strain>
    </source>
</reference>